<dbReference type="Proteomes" id="UP000215616">
    <property type="component" value="Unassembled WGS sequence"/>
</dbReference>
<comment type="caution">
    <text evidence="3">The sequence shown here is derived from an EMBL/GenBank/DDBJ whole genome shotgun (WGS) entry which is preliminary data.</text>
</comment>
<dbReference type="GO" id="GO:0008270">
    <property type="term" value="F:zinc ion binding"/>
    <property type="evidence" value="ECO:0007669"/>
    <property type="project" value="InterPro"/>
</dbReference>
<gene>
    <name evidence="3" type="ORF">B7Z12_15570</name>
</gene>
<dbReference type="AlphaFoldDB" id="A0A258CYN7"/>
<dbReference type="EMBL" id="NCDQ01000291">
    <property type="protein sequence ID" value="OYX00707.1"/>
    <property type="molecule type" value="Genomic_DNA"/>
</dbReference>
<evidence type="ECO:0000256" key="2">
    <source>
        <dbReference type="SAM" id="MobiDB-lite"/>
    </source>
</evidence>
<dbReference type="InterPro" id="IPR008807">
    <property type="entry name" value="ROS_MUCR"/>
</dbReference>
<evidence type="ECO:0000256" key="1">
    <source>
        <dbReference type="ARBA" id="ARBA00007031"/>
    </source>
</evidence>
<reference evidence="3 4" key="1">
    <citation type="submission" date="2017-03" db="EMBL/GenBank/DDBJ databases">
        <title>Lifting the veil on microbial sulfur biogeochemistry in mining wastewaters.</title>
        <authorList>
            <person name="Kantor R.S."/>
            <person name="Colenbrander Nelson T."/>
            <person name="Marshall S."/>
            <person name="Bennett D."/>
            <person name="Apte S."/>
            <person name="Camacho D."/>
            <person name="Thomas B.C."/>
            <person name="Warren L.A."/>
            <person name="Banfield J.F."/>
        </authorList>
    </citation>
    <scope>NUCLEOTIDE SEQUENCE [LARGE SCALE GENOMIC DNA]</scope>
    <source>
        <strain evidence="3">32-67-7</strain>
    </source>
</reference>
<proteinExistence type="inferred from homology"/>
<dbReference type="Gene3D" id="1.10.10.1550">
    <property type="entry name" value="ROS/MUCR transcriptional regulator protein"/>
    <property type="match status" value="1"/>
</dbReference>
<comment type="similarity">
    <text evidence="1">Belongs to the ros/MucR family.</text>
</comment>
<dbReference type="GO" id="GO:0003677">
    <property type="term" value="F:DNA binding"/>
    <property type="evidence" value="ECO:0007669"/>
    <property type="project" value="InterPro"/>
</dbReference>
<evidence type="ECO:0000313" key="4">
    <source>
        <dbReference type="Proteomes" id="UP000215616"/>
    </source>
</evidence>
<accession>A0A258CYN7</accession>
<dbReference type="InterPro" id="IPR041920">
    <property type="entry name" value="ROS/MUCR_sf"/>
</dbReference>
<dbReference type="GO" id="GO:0006355">
    <property type="term" value="P:regulation of DNA-templated transcription"/>
    <property type="evidence" value="ECO:0007669"/>
    <property type="project" value="InterPro"/>
</dbReference>
<name>A0A258CYN7_CAUVI</name>
<protein>
    <submittedName>
        <fullName evidence="3">Transcriptional regulator</fullName>
    </submittedName>
</protein>
<evidence type="ECO:0000313" key="3">
    <source>
        <dbReference type="EMBL" id="OYX00707.1"/>
    </source>
</evidence>
<feature type="compositionally biased region" description="Basic residues" evidence="2">
    <location>
        <begin position="135"/>
        <end position="150"/>
    </location>
</feature>
<organism evidence="3 4">
    <name type="scientific">Caulobacter vibrioides</name>
    <name type="common">Caulobacter crescentus</name>
    <dbReference type="NCBI Taxonomy" id="155892"/>
    <lineage>
        <taxon>Bacteria</taxon>
        <taxon>Pseudomonadati</taxon>
        <taxon>Pseudomonadota</taxon>
        <taxon>Alphaproteobacteria</taxon>
        <taxon>Caulobacterales</taxon>
        <taxon>Caulobacteraceae</taxon>
        <taxon>Caulobacter</taxon>
    </lineage>
</organism>
<dbReference type="Pfam" id="PF05443">
    <property type="entry name" value="ROS_MUCR"/>
    <property type="match status" value="1"/>
</dbReference>
<feature type="region of interest" description="Disordered" evidence="2">
    <location>
        <begin position="129"/>
        <end position="150"/>
    </location>
</feature>
<sequence length="150" mass="15753">MTELNKDEMIALTTKVVGAFVGNNRVAVADLPGLVQSVYSAFASAGVPLATEAAAPVEKPTASQIRKSITPDALISFEDGRPYKTLKRHLTTHGMTVAEYKAKWGLPNDYPTTAPAYSEARSAMAKALGLGQGGRKAKAPAKAPARAKKA</sequence>